<comment type="subcellular location">
    <subcellularLocation>
        <location evidence="2">Chromosome</location>
    </subcellularLocation>
    <subcellularLocation>
        <location evidence="1">Nucleus</location>
    </subcellularLocation>
</comment>
<keyword evidence="6" id="KW-0067">ATP-binding</keyword>
<keyword evidence="4" id="KW-0158">Chromosome</keyword>
<dbReference type="Pfam" id="PF00488">
    <property type="entry name" value="MutS_V"/>
    <property type="match status" value="1"/>
</dbReference>
<dbReference type="Gene3D" id="1.10.1420.10">
    <property type="match status" value="1"/>
</dbReference>
<keyword evidence="5" id="KW-0547">Nucleotide-binding</keyword>
<dbReference type="EMBL" id="JQ855499">
    <property type="protein sequence ID" value="AFP73611.1"/>
    <property type="molecule type" value="mRNA"/>
</dbReference>
<dbReference type="PANTHER" id="PTHR11361">
    <property type="entry name" value="DNA MISMATCH REPAIR PROTEIN MUTS FAMILY MEMBER"/>
    <property type="match status" value="1"/>
</dbReference>
<keyword evidence="8" id="KW-0539">Nucleus</keyword>
<evidence type="ECO:0000256" key="8">
    <source>
        <dbReference type="ARBA" id="ARBA00023242"/>
    </source>
</evidence>
<evidence type="ECO:0000259" key="12">
    <source>
        <dbReference type="PROSITE" id="PS00486"/>
    </source>
</evidence>
<sequence>MACVMQGRRVGVSYYDSDTRQLFVLEIWEDSAGGFPLIDLVKCQAKPSTIYASTKTEEELLSALQRNDSNDDPPVVKLVKSSTFTYEQAWHRLIYLKVAAMDDGLSVKERICFLNSMMDLGSDVQVRAAGGLLAILDNERLLDTLEQMEGGASIAIDSVAQISLDRFLKLDAAAHEALQIFQVDKHPSYMGIGRAKEGFSVFGILNKCVTPMGRRLLRAWFLRPIIDIEVINNRLNTISFFLCCEEVMSALRETLKSVRDVPHMLKKFNSPSSSCTSNDWHTFLKCICSLLHINKIFEVGISEHLANKLQHMSIDLLEKANSSITAELDYVSNLVVGVIDVQRSKEKGYETLVKENLCDELDELRMVYEGLPDFLEQVSANENASFPFSLECRKAPLIVYVHQIGYLMCFFDEKISDALLIGLQDFEFAFSEDGEERRFYYHTQKTRELDNLLGDIYHKILDMERAIIRDLVCRVLQFLPQLTKAVNFAAELDCTLSLAIVARQNNYVRPILTEDSILEIQNGRHALQEMTVDTFVPNDTRIRSAARINIVTGPNYSGKSIYIKQVALVVFLAHIGSFVPADSAVVGLTDRIFCAMGSKSMTTEQSTFMIDLHQVGTMLRHATSRSLCLLDEFGKGTLTEDGIGLLGGTISHFANYDYPPKVLLSTHLTEIFTENYLPQSEHIKCCTTSVLNPDGQTSNEDIIFLYRLIPGQALLSFGLHCAQLAGVPGEVIQRAASVLEDIHSKRPVRRMICDNLAAKDKQYEDAMAKLLAFDPRKGDLNHFFEDVFPPEA</sequence>
<dbReference type="GO" id="GO:0006298">
    <property type="term" value="P:mismatch repair"/>
    <property type="evidence" value="ECO:0007669"/>
    <property type="project" value="InterPro"/>
</dbReference>
<dbReference type="GO" id="GO:0051026">
    <property type="term" value="P:chiasma assembly"/>
    <property type="evidence" value="ECO:0007669"/>
    <property type="project" value="UniProtKB-ARBA"/>
</dbReference>
<keyword evidence="9" id="KW-0469">Meiosis</keyword>
<evidence type="ECO:0000256" key="6">
    <source>
        <dbReference type="ARBA" id="ARBA00022840"/>
    </source>
</evidence>
<dbReference type="InterPro" id="IPR045076">
    <property type="entry name" value="MutS"/>
</dbReference>
<dbReference type="SUPFAM" id="SSF52540">
    <property type="entry name" value="P-loop containing nucleoside triphosphate hydrolases"/>
    <property type="match status" value="1"/>
</dbReference>
<dbReference type="InterPro" id="IPR036187">
    <property type="entry name" value="DNA_mismatch_repair_MutS_sf"/>
</dbReference>
<dbReference type="PANTHER" id="PTHR11361:SF20">
    <property type="entry name" value="MUTS PROTEIN HOMOLOG 5"/>
    <property type="match status" value="1"/>
</dbReference>
<dbReference type="CDD" id="cd03281">
    <property type="entry name" value="ABC_MSH5_euk"/>
    <property type="match status" value="1"/>
</dbReference>
<dbReference type="InterPro" id="IPR011184">
    <property type="entry name" value="DNA_mismatch_repair_Msh2"/>
</dbReference>
<dbReference type="GO" id="GO:0030983">
    <property type="term" value="F:mismatched DNA binding"/>
    <property type="evidence" value="ECO:0007669"/>
    <property type="project" value="InterPro"/>
</dbReference>
<evidence type="ECO:0000256" key="2">
    <source>
        <dbReference type="ARBA" id="ARBA00004286"/>
    </source>
</evidence>
<organism evidence="13">
    <name type="scientific">Hordeum vulgare subsp. vulgare</name>
    <name type="common">Domesticated barley</name>
    <dbReference type="NCBI Taxonomy" id="112509"/>
    <lineage>
        <taxon>Eukaryota</taxon>
        <taxon>Viridiplantae</taxon>
        <taxon>Streptophyta</taxon>
        <taxon>Embryophyta</taxon>
        <taxon>Tracheophyta</taxon>
        <taxon>Spermatophyta</taxon>
        <taxon>Magnoliopsida</taxon>
        <taxon>Liliopsida</taxon>
        <taxon>Poales</taxon>
        <taxon>Poaceae</taxon>
        <taxon>BOP clade</taxon>
        <taxon>Pooideae</taxon>
        <taxon>Triticodae</taxon>
        <taxon>Triticeae</taxon>
        <taxon>Hordeinae</taxon>
        <taxon>Hordeum</taxon>
    </lineage>
</organism>
<evidence type="ECO:0000256" key="1">
    <source>
        <dbReference type="ARBA" id="ARBA00004123"/>
    </source>
</evidence>
<accession>K9LXN1</accession>
<evidence type="ECO:0000256" key="7">
    <source>
        <dbReference type="ARBA" id="ARBA00023125"/>
    </source>
</evidence>
<dbReference type="SMART" id="SM00533">
    <property type="entry name" value="MUTSd"/>
    <property type="match status" value="1"/>
</dbReference>
<evidence type="ECO:0000313" key="13">
    <source>
        <dbReference type="EMBL" id="AFP73611.1"/>
    </source>
</evidence>
<evidence type="ECO:0000256" key="5">
    <source>
        <dbReference type="ARBA" id="ARBA00022741"/>
    </source>
</evidence>
<dbReference type="SMART" id="SM00534">
    <property type="entry name" value="MUTSac"/>
    <property type="match status" value="1"/>
</dbReference>
<feature type="domain" description="DNA mismatch repair proteins mutS family" evidence="12">
    <location>
        <begin position="626"/>
        <end position="642"/>
    </location>
</feature>
<evidence type="ECO:0000256" key="9">
    <source>
        <dbReference type="ARBA" id="ARBA00023254"/>
    </source>
</evidence>
<dbReference type="InterPro" id="IPR027417">
    <property type="entry name" value="P-loop_NTPase"/>
</dbReference>
<dbReference type="Gene3D" id="3.40.50.300">
    <property type="entry name" value="P-loop containing nucleotide triphosphate hydrolases"/>
    <property type="match status" value="1"/>
</dbReference>
<dbReference type="SUPFAM" id="SSF48334">
    <property type="entry name" value="DNA repair protein MutS, domain III"/>
    <property type="match status" value="1"/>
</dbReference>
<keyword evidence="7" id="KW-0238">DNA-binding</keyword>
<dbReference type="GO" id="GO:0005524">
    <property type="term" value="F:ATP binding"/>
    <property type="evidence" value="ECO:0007669"/>
    <property type="project" value="UniProtKB-KW"/>
</dbReference>
<dbReference type="Pfam" id="PF05192">
    <property type="entry name" value="MutS_III"/>
    <property type="match status" value="1"/>
</dbReference>
<protein>
    <recommendedName>
        <fullName evidence="10">DNA mismatch repair protein MSH5</fullName>
    </recommendedName>
    <alternativeName>
        <fullName evidence="11">MutS protein homolog 5</fullName>
    </alternativeName>
</protein>
<dbReference type="InterPro" id="IPR007696">
    <property type="entry name" value="DNA_mismatch_repair_MutS_core"/>
</dbReference>
<dbReference type="GO" id="GO:0140664">
    <property type="term" value="F:ATP-dependent DNA damage sensor activity"/>
    <property type="evidence" value="ECO:0007669"/>
    <property type="project" value="InterPro"/>
</dbReference>
<dbReference type="PROSITE" id="PS00486">
    <property type="entry name" value="DNA_MISMATCH_REPAIR_2"/>
    <property type="match status" value="1"/>
</dbReference>
<name>K9LXN1_HORVV</name>
<dbReference type="FunFam" id="3.40.50.300:FF:001067">
    <property type="entry name" value="DNA mismatch repair protein MSH5"/>
    <property type="match status" value="1"/>
</dbReference>
<reference evidence="13" key="1">
    <citation type="journal article" date="2012" name="Plant Cell">
        <title>Spatiotemporal asymmetry of the meiotic program underlies the predominantly distal distribution of meiotic crossovers in barley.</title>
        <authorList>
            <person name="Higgins J.D."/>
            <person name="Perry R.M."/>
            <person name="Barakate A."/>
            <person name="Ramsay L."/>
            <person name="Waugh R."/>
            <person name="Halpin C."/>
            <person name="Armstrong S.J."/>
            <person name="Franklin F.C."/>
        </authorList>
    </citation>
    <scope>NUCLEOTIDE SEQUENCE</scope>
    <source>
        <tissue evidence="13">Anther</tissue>
    </source>
</reference>
<evidence type="ECO:0000256" key="3">
    <source>
        <dbReference type="ARBA" id="ARBA00006271"/>
    </source>
</evidence>
<dbReference type="GO" id="GO:0005694">
    <property type="term" value="C:chromosome"/>
    <property type="evidence" value="ECO:0007669"/>
    <property type="project" value="UniProtKB-SubCell"/>
</dbReference>
<evidence type="ECO:0000256" key="4">
    <source>
        <dbReference type="ARBA" id="ARBA00022454"/>
    </source>
</evidence>
<dbReference type="GO" id="GO:0005634">
    <property type="term" value="C:nucleus"/>
    <property type="evidence" value="ECO:0007669"/>
    <property type="project" value="UniProtKB-SubCell"/>
</dbReference>
<comment type="similarity">
    <text evidence="3">Belongs to the DNA mismatch repair MutS family.</text>
</comment>
<proteinExistence type="evidence at transcript level"/>
<dbReference type="AlphaFoldDB" id="K9LXN1"/>
<dbReference type="PIRSF" id="PIRSF005813">
    <property type="entry name" value="MSH2"/>
    <property type="match status" value="1"/>
</dbReference>
<evidence type="ECO:0000256" key="11">
    <source>
        <dbReference type="ARBA" id="ARBA00077470"/>
    </source>
</evidence>
<evidence type="ECO:0000256" key="10">
    <source>
        <dbReference type="ARBA" id="ARBA00073549"/>
    </source>
</evidence>
<dbReference type="InterPro" id="IPR000432">
    <property type="entry name" value="DNA_mismatch_repair_MutS_C"/>
</dbReference>